<protein>
    <submittedName>
        <fullName evidence="2">Steroid 5-alpha reductase family enzyme</fullName>
    </submittedName>
</protein>
<dbReference type="EMBL" id="JAUSVO010000003">
    <property type="protein sequence ID" value="MDQ0438285.1"/>
    <property type="molecule type" value="Genomic_DNA"/>
</dbReference>
<dbReference type="Proteomes" id="UP001241603">
    <property type="component" value="Unassembled WGS sequence"/>
</dbReference>
<organism evidence="2 3">
    <name type="scientific">Kaistia dalseonensis</name>
    <dbReference type="NCBI Taxonomy" id="410840"/>
    <lineage>
        <taxon>Bacteria</taxon>
        <taxon>Pseudomonadati</taxon>
        <taxon>Pseudomonadota</taxon>
        <taxon>Alphaproteobacteria</taxon>
        <taxon>Hyphomicrobiales</taxon>
        <taxon>Kaistiaceae</taxon>
        <taxon>Kaistia</taxon>
    </lineage>
</organism>
<dbReference type="Gene3D" id="1.20.120.1630">
    <property type="match status" value="1"/>
</dbReference>
<dbReference type="RefSeq" id="WP_266349179.1">
    <property type="nucleotide sequence ID" value="NZ_JAPKNG010000003.1"/>
</dbReference>
<reference evidence="2 3" key="1">
    <citation type="submission" date="2023-07" db="EMBL/GenBank/DDBJ databases">
        <title>Genomic Encyclopedia of Type Strains, Phase IV (KMG-IV): sequencing the most valuable type-strain genomes for metagenomic binning, comparative biology and taxonomic classification.</title>
        <authorList>
            <person name="Goeker M."/>
        </authorList>
    </citation>
    <scope>NUCLEOTIDE SEQUENCE [LARGE SCALE GENOMIC DNA]</scope>
    <source>
        <strain evidence="2 3">B6-8</strain>
    </source>
</reference>
<comment type="caution">
    <text evidence="2">The sequence shown here is derived from an EMBL/GenBank/DDBJ whole genome shotgun (WGS) entry which is preliminary data.</text>
</comment>
<proteinExistence type="predicted"/>
<feature type="transmembrane region" description="Helical" evidence="1">
    <location>
        <begin position="6"/>
        <end position="25"/>
    </location>
</feature>
<feature type="transmembrane region" description="Helical" evidence="1">
    <location>
        <begin position="68"/>
        <end position="89"/>
    </location>
</feature>
<evidence type="ECO:0000313" key="3">
    <source>
        <dbReference type="Proteomes" id="UP001241603"/>
    </source>
</evidence>
<feature type="transmembrane region" description="Helical" evidence="1">
    <location>
        <begin position="37"/>
        <end position="56"/>
    </location>
</feature>
<keyword evidence="1" id="KW-1133">Transmembrane helix</keyword>
<accession>A0ABU0H7N2</accession>
<dbReference type="Pfam" id="PF06966">
    <property type="entry name" value="DUF1295"/>
    <property type="match status" value="1"/>
</dbReference>
<name>A0ABU0H7N2_9HYPH</name>
<evidence type="ECO:0000313" key="2">
    <source>
        <dbReference type="EMBL" id="MDQ0438285.1"/>
    </source>
</evidence>
<dbReference type="PANTHER" id="PTHR32251">
    <property type="entry name" value="3-OXO-5-ALPHA-STEROID 4-DEHYDROGENASE"/>
    <property type="match status" value="1"/>
</dbReference>
<dbReference type="InterPro" id="IPR010721">
    <property type="entry name" value="UstE-like"/>
</dbReference>
<feature type="transmembrane region" description="Helical" evidence="1">
    <location>
        <begin position="110"/>
        <end position="133"/>
    </location>
</feature>
<dbReference type="PANTHER" id="PTHR32251:SF17">
    <property type="entry name" value="STEROID 5-ALPHA REDUCTASE C-TERMINAL DOMAIN-CONTAINING PROTEIN"/>
    <property type="match status" value="1"/>
</dbReference>
<gene>
    <name evidence="2" type="ORF">QO014_002677</name>
</gene>
<keyword evidence="1" id="KW-0472">Membrane</keyword>
<evidence type="ECO:0000256" key="1">
    <source>
        <dbReference type="SAM" id="Phobius"/>
    </source>
</evidence>
<keyword evidence="1" id="KW-0812">Transmembrane</keyword>
<keyword evidence="3" id="KW-1185">Reference proteome</keyword>
<sequence>MTVPVIGFVLAAIFLTLVMTGAWVAQRFTGNAGWSDAFWSFGVGAAGVALALLPIADAAEPTTRQLVVAALIGLWAIRLGVHIAARVADGPEDARYARFRQDWGADYERRLFLFLMIQAAAGTFLVLSVLLAAQNPVPAFRLQDWLAAIVLAISVIGEGVADRQLQAFKRDPANHGRVCDVGLWGWSRHPNYFFEWLGWCAYPLFTIDLTGGHGFGLLSLSGPLFMYWLLVHVSGIPPLEAHMLRSRPQAFRAYQARVSAFFPRPSRERGQR</sequence>